<evidence type="ECO:0000313" key="3">
    <source>
        <dbReference type="EMBL" id="KAF7324319.1"/>
    </source>
</evidence>
<dbReference type="AlphaFoldDB" id="A0A8H6TWJ5"/>
<name>A0A8H6TWJ5_9AGAR</name>
<gene>
    <name evidence="3" type="ORF">MVEN_02648600</name>
</gene>
<proteinExistence type="predicted"/>
<organism evidence="3 4">
    <name type="scientific">Mycena venus</name>
    <dbReference type="NCBI Taxonomy" id="2733690"/>
    <lineage>
        <taxon>Eukaryota</taxon>
        <taxon>Fungi</taxon>
        <taxon>Dikarya</taxon>
        <taxon>Basidiomycota</taxon>
        <taxon>Agaricomycotina</taxon>
        <taxon>Agaricomycetes</taxon>
        <taxon>Agaricomycetidae</taxon>
        <taxon>Agaricales</taxon>
        <taxon>Marasmiineae</taxon>
        <taxon>Mycenaceae</taxon>
        <taxon>Mycena</taxon>
    </lineage>
</organism>
<feature type="compositionally biased region" description="Gly residues" evidence="1">
    <location>
        <begin position="177"/>
        <end position="189"/>
    </location>
</feature>
<dbReference type="EMBL" id="JACAZI010000066">
    <property type="protein sequence ID" value="KAF7324319.1"/>
    <property type="molecule type" value="Genomic_DNA"/>
</dbReference>
<dbReference type="Proteomes" id="UP000620124">
    <property type="component" value="Unassembled WGS sequence"/>
</dbReference>
<feature type="compositionally biased region" description="Pro residues" evidence="1">
    <location>
        <begin position="63"/>
        <end position="73"/>
    </location>
</feature>
<keyword evidence="2" id="KW-0732">Signal</keyword>
<feature type="chain" id="PRO_5034964931" evidence="2">
    <location>
        <begin position="20"/>
        <end position="217"/>
    </location>
</feature>
<dbReference type="OrthoDB" id="2331100at2759"/>
<sequence length="217" mass="21446">MPSSAVLLAVFGLVGLVAGQSSTSLAPAQITHVITVRNNLTATNGTAVFDPAKPSSSTSPRATTPPPSPPSLPPCIPAHLTNVTINGFDTSLRPAGNGTSITDFRIIMNADIVNTTLWYYDQTTCGIGGVGVINPGNVSATLQTIDGFVRNAIRLNGTGASQSSASASPSSTAGSGTSSGGGNSTGSGSGDHPSDASRVAPAAVLALALAFGATLVI</sequence>
<accession>A0A8H6TWJ5</accession>
<feature type="compositionally biased region" description="Low complexity" evidence="1">
    <location>
        <begin position="51"/>
        <end position="62"/>
    </location>
</feature>
<feature type="signal peptide" evidence="2">
    <location>
        <begin position="1"/>
        <end position="19"/>
    </location>
</feature>
<protein>
    <submittedName>
        <fullName evidence="3">Uncharacterized protein</fullName>
    </submittedName>
</protein>
<feature type="compositionally biased region" description="Low complexity" evidence="1">
    <location>
        <begin position="159"/>
        <end position="176"/>
    </location>
</feature>
<evidence type="ECO:0000313" key="4">
    <source>
        <dbReference type="Proteomes" id="UP000620124"/>
    </source>
</evidence>
<evidence type="ECO:0000256" key="1">
    <source>
        <dbReference type="SAM" id="MobiDB-lite"/>
    </source>
</evidence>
<feature type="region of interest" description="Disordered" evidence="1">
    <location>
        <begin position="159"/>
        <end position="195"/>
    </location>
</feature>
<comment type="caution">
    <text evidence="3">The sequence shown here is derived from an EMBL/GenBank/DDBJ whole genome shotgun (WGS) entry which is preliminary data.</text>
</comment>
<reference evidence="3" key="1">
    <citation type="submission" date="2020-05" db="EMBL/GenBank/DDBJ databases">
        <title>Mycena genomes resolve the evolution of fungal bioluminescence.</title>
        <authorList>
            <person name="Tsai I.J."/>
        </authorList>
    </citation>
    <scope>NUCLEOTIDE SEQUENCE</scope>
    <source>
        <strain evidence="3">CCC161011</strain>
    </source>
</reference>
<evidence type="ECO:0000256" key="2">
    <source>
        <dbReference type="SAM" id="SignalP"/>
    </source>
</evidence>
<feature type="region of interest" description="Disordered" evidence="1">
    <location>
        <begin position="45"/>
        <end position="73"/>
    </location>
</feature>
<keyword evidence="4" id="KW-1185">Reference proteome</keyword>